<gene>
    <name evidence="2" type="ORF">F8144_42500</name>
</gene>
<evidence type="ECO:0000256" key="1">
    <source>
        <dbReference type="SAM" id="SignalP"/>
    </source>
</evidence>
<dbReference type="AlphaFoldDB" id="A0A7J5D258"/>
<organism evidence="2 3">
    <name type="scientific">Streptomyces triticiradicis</name>
    <dbReference type="NCBI Taxonomy" id="2651189"/>
    <lineage>
        <taxon>Bacteria</taxon>
        <taxon>Bacillati</taxon>
        <taxon>Actinomycetota</taxon>
        <taxon>Actinomycetes</taxon>
        <taxon>Kitasatosporales</taxon>
        <taxon>Streptomycetaceae</taxon>
        <taxon>Streptomyces</taxon>
    </lineage>
</organism>
<dbReference type="Gene3D" id="3.40.190.10">
    <property type="entry name" value="Periplasmic binding protein-like II"/>
    <property type="match status" value="1"/>
</dbReference>
<keyword evidence="1" id="KW-0732">Signal</keyword>
<dbReference type="RefSeq" id="WP_151474765.1">
    <property type="nucleotide sequence ID" value="NZ_WBKG01000064.1"/>
</dbReference>
<dbReference type="InterPro" id="IPR050490">
    <property type="entry name" value="Bact_solute-bd_prot1"/>
</dbReference>
<sequence length="431" mass="47043">MLTIRRRTAAAVAVALTGALLATACGGSDSGSSDGKTLRLWHYEAPDSAMGAAWNEAIKEFEAQHPGVKVKFEEKGFEQIQKTAPMVLNSNDAPDIMEYNKGNATAGLLSKQGLLTDLTAEVAERGWDKKLSAGVRTTSRYDTDGVMGSGKWYGVPDYAEYTMVFYNKDLFEKYGIAEPTTYDELVSAMDTFVAKGVTPLANAGAEYIAQQYLYQLALSKADRSWVDTYELYKGRTDFHDTAWSYAANTFADWVGKGYISKKSSGTKAEDAGLSWIQGKSPILFSGSWWYGRFTSEVKFDWDSGLFPGSNLTLGSGGNLWVVPKGAGNKELAYDFIDITLSEKIQNLLGDKGGVPVAADASAITDARTKTLIADYNTLSGRDGLAFYPDWPVAGFYDTLVSETQKLITGSEKPDAYLDNLQKAYDKGVPRR</sequence>
<comment type="caution">
    <text evidence="2">The sequence shown here is derived from an EMBL/GenBank/DDBJ whole genome shotgun (WGS) entry which is preliminary data.</text>
</comment>
<dbReference type="EMBL" id="WBKG01000064">
    <property type="protein sequence ID" value="KAB1977264.1"/>
    <property type="molecule type" value="Genomic_DNA"/>
</dbReference>
<accession>A0A7J5D258</accession>
<proteinExistence type="predicted"/>
<evidence type="ECO:0000313" key="3">
    <source>
        <dbReference type="Proteomes" id="UP000442990"/>
    </source>
</evidence>
<feature type="chain" id="PRO_5029796527" evidence="1">
    <location>
        <begin position="25"/>
        <end position="431"/>
    </location>
</feature>
<dbReference type="SUPFAM" id="SSF53850">
    <property type="entry name" value="Periplasmic binding protein-like II"/>
    <property type="match status" value="1"/>
</dbReference>
<dbReference type="PROSITE" id="PS51257">
    <property type="entry name" value="PROKAR_LIPOPROTEIN"/>
    <property type="match status" value="1"/>
</dbReference>
<name>A0A7J5D258_9ACTN</name>
<dbReference type="Proteomes" id="UP000442990">
    <property type="component" value="Unassembled WGS sequence"/>
</dbReference>
<evidence type="ECO:0000313" key="2">
    <source>
        <dbReference type="EMBL" id="KAB1977264.1"/>
    </source>
</evidence>
<reference evidence="2 3" key="1">
    <citation type="submission" date="2019-09" db="EMBL/GenBank/DDBJ databases">
        <title>Isolation and identification of active actinomycetes.</title>
        <authorList>
            <person name="Yu Z."/>
            <person name="Han C."/>
            <person name="Yu B."/>
        </authorList>
    </citation>
    <scope>NUCLEOTIDE SEQUENCE [LARGE SCALE GENOMIC DNA]</scope>
    <source>
        <strain evidence="2 3">NEAU-H2</strain>
    </source>
</reference>
<dbReference type="Pfam" id="PF01547">
    <property type="entry name" value="SBP_bac_1"/>
    <property type="match status" value="1"/>
</dbReference>
<feature type="signal peptide" evidence="1">
    <location>
        <begin position="1"/>
        <end position="24"/>
    </location>
</feature>
<dbReference type="InterPro" id="IPR006059">
    <property type="entry name" value="SBP"/>
</dbReference>
<dbReference type="PANTHER" id="PTHR43649:SF14">
    <property type="entry name" value="BLR3389 PROTEIN"/>
    <property type="match status" value="1"/>
</dbReference>
<keyword evidence="3" id="KW-1185">Reference proteome</keyword>
<protein>
    <submittedName>
        <fullName evidence="2">Extracellular solute-binding protein</fullName>
    </submittedName>
</protein>
<dbReference type="PANTHER" id="PTHR43649">
    <property type="entry name" value="ARABINOSE-BINDING PROTEIN-RELATED"/>
    <property type="match status" value="1"/>
</dbReference>